<dbReference type="InterPro" id="IPR036397">
    <property type="entry name" value="RNaseH_sf"/>
</dbReference>
<keyword evidence="4" id="KW-1185">Reference proteome</keyword>
<dbReference type="Pfam" id="PF13966">
    <property type="entry name" value="zf-RVT"/>
    <property type="match status" value="1"/>
</dbReference>
<dbReference type="InterPro" id="IPR044730">
    <property type="entry name" value="RNase_H-like_dom_plant"/>
</dbReference>
<feature type="domain" description="Reverse transcriptase zinc-binding" evidence="2">
    <location>
        <begin position="17"/>
        <end position="103"/>
    </location>
</feature>
<evidence type="ECO:0000313" key="3">
    <source>
        <dbReference type="EMBL" id="KAL1536303.1"/>
    </source>
</evidence>
<dbReference type="EMBL" id="JBEAFC010000011">
    <property type="protein sequence ID" value="KAL1536303.1"/>
    <property type="molecule type" value="Genomic_DNA"/>
</dbReference>
<dbReference type="SUPFAM" id="SSF53098">
    <property type="entry name" value="Ribonuclease H-like"/>
    <property type="match status" value="1"/>
</dbReference>
<accession>A0ABD1FZD8</accession>
<evidence type="ECO:0000259" key="1">
    <source>
        <dbReference type="Pfam" id="PF13456"/>
    </source>
</evidence>
<organism evidence="3 4">
    <name type="scientific">Salvia divinorum</name>
    <name type="common">Maria pastora</name>
    <name type="synonym">Diviner's sage</name>
    <dbReference type="NCBI Taxonomy" id="28513"/>
    <lineage>
        <taxon>Eukaryota</taxon>
        <taxon>Viridiplantae</taxon>
        <taxon>Streptophyta</taxon>
        <taxon>Embryophyta</taxon>
        <taxon>Tracheophyta</taxon>
        <taxon>Spermatophyta</taxon>
        <taxon>Magnoliopsida</taxon>
        <taxon>eudicotyledons</taxon>
        <taxon>Gunneridae</taxon>
        <taxon>Pentapetalae</taxon>
        <taxon>asterids</taxon>
        <taxon>lamiids</taxon>
        <taxon>Lamiales</taxon>
        <taxon>Lamiaceae</taxon>
        <taxon>Nepetoideae</taxon>
        <taxon>Mentheae</taxon>
        <taxon>Salviinae</taxon>
        <taxon>Salvia</taxon>
        <taxon>Salvia subgen. Calosphace</taxon>
    </lineage>
</organism>
<dbReference type="PANTHER" id="PTHR47723:SF13">
    <property type="entry name" value="PUTATIVE-RELATED"/>
    <property type="match status" value="1"/>
</dbReference>
<gene>
    <name evidence="3" type="ORF">AAHA92_28978</name>
</gene>
<evidence type="ECO:0000259" key="2">
    <source>
        <dbReference type="Pfam" id="PF13966"/>
    </source>
</evidence>
<name>A0ABD1FZD8_SALDI</name>
<proteinExistence type="predicted"/>
<dbReference type="InterPro" id="IPR026960">
    <property type="entry name" value="RVT-Znf"/>
</dbReference>
<dbReference type="AlphaFoldDB" id="A0ABD1FZD8"/>
<dbReference type="CDD" id="cd06222">
    <property type="entry name" value="RNase_H_like"/>
    <property type="match status" value="1"/>
</dbReference>
<dbReference type="Gene3D" id="3.30.420.10">
    <property type="entry name" value="Ribonuclease H-like superfamily/Ribonuclease H"/>
    <property type="match status" value="1"/>
</dbReference>
<reference evidence="3 4" key="1">
    <citation type="submission" date="2024-06" db="EMBL/GenBank/DDBJ databases">
        <title>A chromosome level genome sequence of Diviner's sage (Salvia divinorum).</title>
        <authorList>
            <person name="Ford S.A."/>
            <person name="Ro D.-K."/>
            <person name="Ness R.W."/>
            <person name="Phillips M.A."/>
        </authorList>
    </citation>
    <scope>NUCLEOTIDE SEQUENCE [LARGE SCALE GENOMIC DNA]</scope>
    <source>
        <strain evidence="3">SAF-2024a</strain>
        <tissue evidence="3">Leaf</tissue>
    </source>
</reference>
<sequence>MQEDDVAFWGPSSIEDFTVKTAYDSLVGVQDSVSSLPWVRIWNWYGPQRIKTFFWLLLKNGVLVNEERRRRHIATNAACGMCGLYMENRLHMLHDCLDARRTWEGLHKFCDLEWFFNPSLHLNDWIICNISSKLQAGSGVKCCTIFGVGCWNIWKKRCGFILNNERLSPESVLSQTIIMAKSVEDARMTTIVGERVPRQPVSVFWKPPLSTMLKLNMNTDASLERGTCHAYGGGLFRDASGQWRQGFVTNIRVCSILLAEIWCIFHGLETAKALRIRLLEVESDNLVAVAMIIGKFEVNISCHAIVEKIRSLLLEFDSTLVRHVHREGNSDTDLLSHHAYNFERGVHVLEQPPTDLAIWLLYDRLGISYNH</sequence>
<dbReference type="InterPro" id="IPR012337">
    <property type="entry name" value="RNaseH-like_sf"/>
</dbReference>
<dbReference type="InterPro" id="IPR053151">
    <property type="entry name" value="RNase_H-like"/>
</dbReference>
<evidence type="ECO:0000313" key="4">
    <source>
        <dbReference type="Proteomes" id="UP001567538"/>
    </source>
</evidence>
<comment type="caution">
    <text evidence="3">The sequence shown here is derived from an EMBL/GenBank/DDBJ whole genome shotgun (WGS) entry which is preliminary data.</text>
</comment>
<protein>
    <submittedName>
        <fullName evidence="3">Uncharacterized protein</fullName>
    </submittedName>
</protein>
<dbReference type="Pfam" id="PF13456">
    <property type="entry name" value="RVT_3"/>
    <property type="match status" value="1"/>
</dbReference>
<dbReference type="PANTHER" id="PTHR47723">
    <property type="entry name" value="OS05G0353850 PROTEIN"/>
    <property type="match status" value="1"/>
</dbReference>
<dbReference type="Proteomes" id="UP001567538">
    <property type="component" value="Unassembled WGS sequence"/>
</dbReference>
<dbReference type="InterPro" id="IPR002156">
    <property type="entry name" value="RNaseH_domain"/>
</dbReference>
<feature type="domain" description="RNase H type-1" evidence="1">
    <location>
        <begin position="218"/>
        <end position="339"/>
    </location>
</feature>